<accession>A0A0F5K6P7</accession>
<dbReference type="Proteomes" id="UP000033618">
    <property type="component" value="Unassembled WGS sequence"/>
</dbReference>
<evidence type="ECO:0000256" key="1">
    <source>
        <dbReference type="SAM" id="Phobius"/>
    </source>
</evidence>
<keyword evidence="1" id="KW-1133">Transmembrane helix</keyword>
<keyword evidence="1" id="KW-0472">Membrane</keyword>
<feature type="transmembrane region" description="Helical" evidence="1">
    <location>
        <begin position="31"/>
        <end position="51"/>
    </location>
</feature>
<dbReference type="RefSeq" id="WP_046151867.1">
    <property type="nucleotide sequence ID" value="NZ_CADFGU010000001.1"/>
</dbReference>
<sequence length="351" mass="37833">MSCHHSITRPRRFTFIDTTHFFSSRRAVRVLAGWLALFGVPLLCAVTAVSVMSAMLRSHDQGVLEATAQARARLTLASVAERLGRFTAWDPIFTSITSSTPPMPATGKAGAVHAVERQDMPVTDPSAMDADNATFSRVPAVLARAYEDETSLHWIALVDLQGVIRAGSDTTGTGGILPAPVRDAMHGGTGGDAGTMECILTSGRASVGQVPCGAAHDDVYRRSPEAWAISPWSIVHAGERLIGEPVRDALGRGVAFAVIGVDTAESGLWHEAASLRDTDGAAFIRHWRWVIRYLLAAGLLSLVVSAGAWWRARRQQVMTDGWRAAWSRAYRRQHALAHAMVELPGVTDDPL</sequence>
<evidence type="ECO:0008006" key="4">
    <source>
        <dbReference type="Google" id="ProtNLM"/>
    </source>
</evidence>
<comment type="caution">
    <text evidence="2">The sequence shown here is derived from an EMBL/GenBank/DDBJ whole genome shotgun (WGS) entry which is preliminary data.</text>
</comment>
<gene>
    <name evidence="2" type="ORF">WM40_00750</name>
</gene>
<evidence type="ECO:0000313" key="2">
    <source>
        <dbReference type="EMBL" id="KKB65207.1"/>
    </source>
</evidence>
<evidence type="ECO:0000313" key="3">
    <source>
        <dbReference type="Proteomes" id="UP000033618"/>
    </source>
</evidence>
<feature type="transmembrane region" description="Helical" evidence="1">
    <location>
        <begin position="290"/>
        <end position="310"/>
    </location>
</feature>
<keyword evidence="1" id="KW-0812">Transmembrane</keyword>
<proteinExistence type="predicted"/>
<dbReference type="STRING" id="28092.WM40_00750"/>
<organism evidence="2 3">
    <name type="scientific">Robbsia andropogonis</name>
    <dbReference type="NCBI Taxonomy" id="28092"/>
    <lineage>
        <taxon>Bacteria</taxon>
        <taxon>Pseudomonadati</taxon>
        <taxon>Pseudomonadota</taxon>
        <taxon>Betaproteobacteria</taxon>
        <taxon>Burkholderiales</taxon>
        <taxon>Burkholderiaceae</taxon>
        <taxon>Robbsia</taxon>
    </lineage>
</organism>
<name>A0A0F5K6P7_9BURK</name>
<keyword evidence="3" id="KW-1185">Reference proteome</keyword>
<dbReference type="AlphaFoldDB" id="A0A0F5K6P7"/>
<dbReference type="EMBL" id="LAQU01000001">
    <property type="protein sequence ID" value="KKB65207.1"/>
    <property type="molecule type" value="Genomic_DNA"/>
</dbReference>
<reference evidence="2 3" key="1">
    <citation type="submission" date="2015-03" db="EMBL/GenBank/DDBJ databases">
        <title>Draft Genome Sequence of Burkholderia andropogonis type strain ICMP2807, isolated from Sorghum bicolor.</title>
        <authorList>
            <person name="Lopes-Santos L."/>
            <person name="Castro D.B."/>
            <person name="Ottoboni L.M."/>
            <person name="Park D."/>
            <person name="Weirc B.S."/>
            <person name="Destefano S.A."/>
        </authorList>
    </citation>
    <scope>NUCLEOTIDE SEQUENCE [LARGE SCALE GENOMIC DNA]</scope>
    <source>
        <strain evidence="2 3">ICMP2807</strain>
    </source>
</reference>
<dbReference type="PATRIC" id="fig|28092.6.peg.171"/>
<protein>
    <recommendedName>
        <fullName evidence="4">CHASE4 domain-containing protein</fullName>
    </recommendedName>
</protein>